<keyword evidence="3" id="KW-1185">Reference proteome</keyword>
<dbReference type="OrthoDB" id="633404at2"/>
<dbReference type="Gene3D" id="2.60.40.1740">
    <property type="entry name" value="hypothetical protein (bacova_03559)"/>
    <property type="match status" value="1"/>
</dbReference>
<feature type="domain" description="BT-3987-like N-terminal" evidence="1">
    <location>
        <begin position="66"/>
        <end position="154"/>
    </location>
</feature>
<reference evidence="2 3" key="1">
    <citation type="submission" date="2016-03" db="EMBL/GenBank/DDBJ databases">
        <title>Niastella vici sp. nov., isolated from farmland soil.</title>
        <authorList>
            <person name="Chen L."/>
            <person name="Wang D."/>
            <person name="Yang S."/>
            <person name="Wang G."/>
        </authorList>
    </citation>
    <scope>NUCLEOTIDE SEQUENCE [LARGE SCALE GENOMIC DNA]</scope>
    <source>
        <strain evidence="2 3">DJ57</strain>
    </source>
</reference>
<accession>A0A1V9FS48</accession>
<evidence type="ECO:0000313" key="3">
    <source>
        <dbReference type="Proteomes" id="UP000192796"/>
    </source>
</evidence>
<evidence type="ECO:0000313" key="2">
    <source>
        <dbReference type="EMBL" id="OQP61117.1"/>
    </source>
</evidence>
<dbReference type="EMBL" id="LVYD01000058">
    <property type="protein sequence ID" value="OQP61117.1"/>
    <property type="molecule type" value="Genomic_DNA"/>
</dbReference>
<gene>
    <name evidence="2" type="ORF">A3860_05205</name>
</gene>
<dbReference type="InterPro" id="IPR013728">
    <property type="entry name" value="BT_3987-like_N"/>
</dbReference>
<organism evidence="2 3">
    <name type="scientific">Niastella vici</name>
    <dbReference type="NCBI Taxonomy" id="1703345"/>
    <lineage>
        <taxon>Bacteria</taxon>
        <taxon>Pseudomonadati</taxon>
        <taxon>Bacteroidota</taxon>
        <taxon>Chitinophagia</taxon>
        <taxon>Chitinophagales</taxon>
        <taxon>Chitinophagaceae</taxon>
        <taxon>Niastella</taxon>
    </lineage>
</organism>
<sequence length="171" mass="19191">MKKVFYLCLMLASIITNTGCLKDDPYTAYADGEPLITVPNSNWPVMQQQPDDSLFSASAAKDTLLLYVEFSWNKTKDGELKVTFQKDSSLIADFNSKWRTNYIELPADKYQAPNLTAIIPAHSRRASIPIVVFPNTMNISNNYMLAYTVVDAQGIVIASTYKSMLFPMKAQ</sequence>
<evidence type="ECO:0000259" key="1">
    <source>
        <dbReference type="Pfam" id="PF08522"/>
    </source>
</evidence>
<name>A0A1V9FS48_9BACT</name>
<dbReference type="STRING" id="1703345.A3860_05205"/>
<proteinExistence type="predicted"/>
<protein>
    <recommendedName>
        <fullName evidence="1">BT-3987-like N-terminal domain-containing protein</fullName>
    </recommendedName>
</protein>
<comment type="caution">
    <text evidence="2">The sequence shown here is derived from an EMBL/GenBank/DDBJ whole genome shotgun (WGS) entry which is preliminary data.</text>
</comment>
<dbReference type="Pfam" id="PF08522">
    <property type="entry name" value="BT_3987-like_N"/>
    <property type="match status" value="1"/>
</dbReference>
<dbReference type="AlphaFoldDB" id="A0A1V9FS48"/>
<dbReference type="Proteomes" id="UP000192796">
    <property type="component" value="Unassembled WGS sequence"/>
</dbReference>
<dbReference type="RefSeq" id="WP_081151425.1">
    <property type="nucleotide sequence ID" value="NZ_LVYD01000058.1"/>
</dbReference>